<feature type="region of interest" description="Disordered" evidence="1">
    <location>
        <begin position="1"/>
        <end position="39"/>
    </location>
</feature>
<keyword evidence="3" id="KW-1185">Reference proteome</keyword>
<protein>
    <submittedName>
        <fullName evidence="2">Uncharacterized protein</fullName>
    </submittedName>
</protein>
<dbReference type="Proteomes" id="UP000824540">
    <property type="component" value="Unassembled WGS sequence"/>
</dbReference>
<evidence type="ECO:0000313" key="3">
    <source>
        <dbReference type="Proteomes" id="UP000824540"/>
    </source>
</evidence>
<dbReference type="OrthoDB" id="6226111at2759"/>
<accession>A0A8T2NM71</accession>
<comment type="caution">
    <text evidence="2">The sequence shown here is derived from an EMBL/GenBank/DDBJ whole genome shotgun (WGS) entry which is preliminary data.</text>
</comment>
<proteinExistence type="predicted"/>
<feature type="region of interest" description="Disordered" evidence="1">
    <location>
        <begin position="63"/>
        <end position="101"/>
    </location>
</feature>
<gene>
    <name evidence="2" type="ORF">JZ751_025391</name>
</gene>
<dbReference type="AlphaFoldDB" id="A0A8T2NM71"/>
<sequence length="101" mass="11099">MERLLVKKHRRTPIEEYRPPLSASSYQESQMDTSRLTDEEGPALTAEELEMQQYCASLFATAATPTSPSTCSSSSSSSSSSKSSDQCEHPTKSCLTMVELE</sequence>
<evidence type="ECO:0000313" key="2">
    <source>
        <dbReference type="EMBL" id="KAG9338722.1"/>
    </source>
</evidence>
<evidence type="ECO:0000256" key="1">
    <source>
        <dbReference type="SAM" id="MobiDB-lite"/>
    </source>
</evidence>
<feature type="compositionally biased region" description="Low complexity" evidence="1">
    <location>
        <begin position="63"/>
        <end position="84"/>
    </location>
</feature>
<reference evidence="2" key="1">
    <citation type="thesis" date="2021" institute="BYU ScholarsArchive" country="Provo, UT, USA">
        <title>Applications of and Algorithms for Genome Assembly and Genomic Analyses with an Emphasis on Marine Teleosts.</title>
        <authorList>
            <person name="Pickett B.D."/>
        </authorList>
    </citation>
    <scope>NUCLEOTIDE SEQUENCE</scope>
    <source>
        <strain evidence="2">HI-2016</strain>
    </source>
</reference>
<organism evidence="2 3">
    <name type="scientific">Albula glossodonta</name>
    <name type="common">roundjaw bonefish</name>
    <dbReference type="NCBI Taxonomy" id="121402"/>
    <lineage>
        <taxon>Eukaryota</taxon>
        <taxon>Metazoa</taxon>
        <taxon>Chordata</taxon>
        <taxon>Craniata</taxon>
        <taxon>Vertebrata</taxon>
        <taxon>Euteleostomi</taxon>
        <taxon>Actinopterygii</taxon>
        <taxon>Neopterygii</taxon>
        <taxon>Teleostei</taxon>
        <taxon>Albuliformes</taxon>
        <taxon>Albulidae</taxon>
        <taxon>Albula</taxon>
    </lineage>
</organism>
<feature type="compositionally biased region" description="Polar residues" evidence="1">
    <location>
        <begin position="22"/>
        <end position="34"/>
    </location>
</feature>
<feature type="compositionally biased region" description="Basic residues" evidence="1">
    <location>
        <begin position="1"/>
        <end position="11"/>
    </location>
</feature>
<name>A0A8T2NM71_9TELE</name>
<dbReference type="EMBL" id="JAFBMS010000062">
    <property type="protein sequence ID" value="KAG9338722.1"/>
    <property type="molecule type" value="Genomic_DNA"/>
</dbReference>
<feature type="non-terminal residue" evidence="2">
    <location>
        <position position="1"/>
    </location>
</feature>